<gene>
    <name evidence="1" type="ORF">Psal009_01285</name>
</gene>
<proteinExistence type="predicted"/>
<evidence type="ECO:0000313" key="2">
    <source>
        <dbReference type="Proteomes" id="UP000422232"/>
    </source>
</evidence>
<dbReference type="RefSeq" id="WP_054300272.1">
    <property type="nucleotide sequence ID" value="NZ_CP012413.1"/>
</dbReference>
<dbReference type="AlphaFoldDB" id="A0A9Q6PTC7"/>
<protein>
    <submittedName>
        <fullName evidence="1">Uncharacterized protein</fullName>
    </submittedName>
</protein>
<reference evidence="1 2" key="1">
    <citation type="submission" date="2019-04" db="EMBL/GenBank/DDBJ databases">
        <title>Complete genome sequencing of Piscirickettsia salmonis strain Psal-009.</title>
        <authorList>
            <person name="Schober I."/>
            <person name="Bunk B."/>
            <person name="Sproer C."/>
            <person name="Carril G.P."/>
            <person name="Riedel T."/>
            <person name="Flores-Herrera P.A."/>
            <person name="Nourdin-Galindo G."/>
            <person name="Marshall S.H."/>
            <person name="Overmann J."/>
        </authorList>
    </citation>
    <scope>NUCLEOTIDE SEQUENCE [LARGE SCALE GENOMIC DNA]</scope>
    <source>
        <strain evidence="1 2">Psal-009</strain>
    </source>
</reference>
<accession>A0A9Q6PTC7</accession>
<dbReference type="Proteomes" id="UP000422232">
    <property type="component" value="Chromosome"/>
</dbReference>
<keyword evidence="2" id="KW-1185">Reference proteome</keyword>
<dbReference type="EMBL" id="CP038908">
    <property type="protein sequence ID" value="QGO05396.1"/>
    <property type="molecule type" value="Genomic_DNA"/>
</dbReference>
<name>A0A9Q6PTC7_PISSA</name>
<sequence length="131" mass="15637">MKKIFVFDIEETLLTTISPTRQPYINQVQIDPSHYNPYHPLHENVYHNTRSMCYTINREKMAEIMKAILANGDEIAFATTGPLSKDRIHTFFQRKRRYLGRYFAHPMMQNRRAKRDDYKPSAVRVTQRYVP</sequence>
<organism evidence="1 2">
    <name type="scientific">Piscirickettsia salmonis</name>
    <dbReference type="NCBI Taxonomy" id="1238"/>
    <lineage>
        <taxon>Bacteria</taxon>
        <taxon>Pseudomonadati</taxon>
        <taxon>Pseudomonadota</taxon>
        <taxon>Gammaproteobacteria</taxon>
        <taxon>Thiotrichales</taxon>
        <taxon>Piscirickettsiaceae</taxon>
        <taxon>Piscirickettsia</taxon>
    </lineage>
</organism>
<evidence type="ECO:0000313" key="1">
    <source>
        <dbReference type="EMBL" id="QGO05396.1"/>
    </source>
</evidence>